<gene>
    <name evidence="2" type="ORF">CR513_06143</name>
</gene>
<feature type="region of interest" description="Disordered" evidence="1">
    <location>
        <begin position="1"/>
        <end position="29"/>
    </location>
</feature>
<evidence type="ECO:0008006" key="4">
    <source>
        <dbReference type="Google" id="ProtNLM"/>
    </source>
</evidence>
<proteinExistence type="predicted"/>
<accession>A0A371I352</accession>
<evidence type="ECO:0000313" key="2">
    <source>
        <dbReference type="EMBL" id="RDY09477.1"/>
    </source>
</evidence>
<feature type="compositionally biased region" description="Low complexity" evidence="1">
    <location>
        <begin position="180"/>
        <end position="192"/>
    </location>
</feature>
<dbReference type="SUPFAM" id="SSF53098">
    <property type="entry name" value="Ribonuclease H-like"/>
    <property type="match status" value="1"/>
</dbReference>
<name>A0A371I352_MUCPR</name>
<keyword evidence="3" id="KW-1185">Reference proteome</keyword>
<reference evidence="2" key="1">
    <citation type="submission" date="2018-05" db="EMBL/GenBank/DDBJ databases">
        <title>Draft genome of Mucuna pruriens seed.</title>
        <authorList>
            <person name="Nnadi N.E."/>
            <person name="Vos R."/>
            <person name="Hasami M.H."/>
            <person name="Devisetty U.K."/>
            <person name="Aguiy J.C."/>
        </authorList>
    </citation>
    <scope>NUCLEOTIDE SEQUENCE [LARGE SCALE GENOMIC DNA]</scope>
    <source>
        <strain evidence="2">JCA_2017</strain>
    </source>
</reference>
<sequence length="352" mass="40530">MRRKAQGSLSEFEENKGKNGKSKEKDDDDDRVTIATSDIFFILRDFESVYTLKSKDQVLEKFKHFQALVERQSGKKQGIRHEKTPPKTPQLNGLAERMNGTLIKRVRMDDHVKKKLVRSCNVQFMEDQTIEDIDKNGEQHNYVGNQQLVDGFDIPLDDDGEEEKEMSQDENMGNAPEPPLAQLRRSNRQRQLSTRYTSDEYVTLVDGEKLECYQESMESEERKKAWKTKLQKVCCFVHYRGRVYCPYRSMQGVALGEEILVGAWFCSGQTLSKHIDVRYHWIRDALDAKLLELVKVHTDDNGVDMMTKTVPRGKSNLESQTIPTEIETEFESSRPSQLRPKASRPTEGISAG</sequence>
<feature type="compositionally biased region" description="Basic and acidic residues" evidence="1">
    <location>
        <begin position="13"/>
        <end position="25"/>
    </location>
</feature>
<dbReference type="EMBL" id="QJKJ01001044">
    <property type="protein sequence ID" value="RDY09477.1"/>
    <property type="molecule type" value="Genomic_DNA"/>
</dbReference>
<dbReference type="Gene3D" id="3.30.420.10">
    <property type="entry name" value="Ribonuclease H-like superfamily/Ribonuclease H"/>
    <property type="match status" value="1"/>
</dbReference>
<feature type="region of interest" description="Disordered" evidence="1">
    <location>
        <begin position="313"/>
        <end position="352"/>
    </location>
</feature>
<evidence type="ECO:0000313" key="3">
    <source>
        <dbReference type="Proteomes" id="UP000257109"/>
    </source>
</evidence>
<evidence type="ECO:0000256" key="1">
    <source>
        <dbReference type="SAM" id="MobiDB-lite"/>
    </source>
</evidence>
<dbReference type="PANTHER" id="PTHR42648:SF28">
    <property type="entry name" value="TRANSPOSON-ENCODED PROTEIN WITH RIBONUCLEASE H-LIKE AND RETROVIRUS ZINC FINGER-LIKE DOMAINS"/>
    <property type="match status" value="1"/>
</dbReference>
<dbReference type="InterPro" id="IPR036397">
    <property type="entry name" value="RNaseH_sf"/>
</dbReference>
<feature type="non-terminal residue" evidence="2">
    <location>
        <position position="1"/>
    </location>
</feature>
<dbReference type="Proteomes" id="UP000257109">
    <property type="component" value="Unassembled WGS sequence"/>
</dbReference>
<feature type="compositionally biased region" description="Acidic residues" evidence="1">
    <location>
        <begin position="155"/>
        <end position="164"/>
    </location>
</feature>
<dbReference type="InterPro" id="IPR039537">
    <property type="entry name" value="Retrotran_Ty1/copia-like"/>
</dbReference>
<comment type="caution">
    <text evidence="2">The sequence shown here is derived from an EMBL/GenBank/DDBJ whole genome shotgun (WGS) entry which is preliminary data.</text>
</comment>
<feature type="region of interest" description="Disordered" evidence="1">
    <location>
        <begin position="153"/>
        <end position="192"/>
    </location>
</feature>
<dbReference type="PANTHER" id="PTHR42648">
    <property type="entry name" value="TRANSPOSASE, PUTATIVE-RELATED"/>
    <property type="match status" value="1"/>
</dbReference>
<organism evidence="2 3">
    <name type="scientific">Mucuna pruriens</name>
    <name type="common">Velvet bean</name>
    <name type="synonym">Dolichos pruriens</name>
    <dbReference type="NCBI Taxonomy" id="157652"/>
    <lineage>
        <taxon>Eukaryota</taxon>
        <taxon>Viridiplantae</taxon>
        <taxon>Streptophyta</taxon>
        <taxon>Embryophyta</taxon>
        <taxon>Tracheophyta</taxon>
        <taxon>Spermatophyta</taxon>
        <taxon>Magnoliopsida</taxon>
        <taxon>eudicotyledons</taxon>
        <taxon>Gunneridae</taxon>
        <taxon>Pentapetalae</taxon>
        <taxon>rosids</taxon>
        <taxon>fabids</taxon>
        <taxon>Fabales</taxon>
        <taxon>Fabaceae</taxon>
        <taxon>Papilionoideae</taxon>
        <taxon>50 kb inversion clade</taxon>
        <taxon>NPAAA clade</taxon>
        <taxon>indigoferoid/millettioid clade</taxon>
        <taxon>Phaseoleae</taxon>
        <taxon>Mucuna</taxon>
    </lineage>
</organism>
<dbReference type="GO" id="GO:0003676">
    <property type="term" value="F:nucleic acid binding"/>
    <property type="evidence" value="ECO:0007669"/>
    <property type="project" value="InterPro"/>
</dbReference>
<protein>
    <recommendedName>
        <fullName evidence="4">Integrase catalytic domain-containing protein</fullName>
    </recommendedName>
</protein>
<dbReference type="AlphaFoldDB" id="A0A371I352"/>
<dbReference type="InterPro" id="IPR012337">
    <property type="entry name" value="RNaseH-like_sf"/>
</dbReference>